<dbReference type="PANTHER" id="PTHR48043:SF145">
    <property type="entry name" value="FI06409P-RELATED"/>
    <property type="match status" value="1"/>
</dbReference>
<keyword evidence="9" id="KW-1185">Reference proteome</keyword>
<comment type="catalytic activity">
    <reaction evidence="6">
        <text>glucuronate acceptor + UDP-alpha-D-glucuronate = acceptor beta-D-glucuronoside + UDP + H(+)</text>
        <dbReference type="Rhea" id="RHEA:21032"/>
        <dbReference type="ChEBI" id="CHEBI:15378"/>
        <dbReference type="ChEBI" id="CHEBI:58052"/>
        <dbReference type="ChEBI" id="CHEBI:58223"/>
        <dbReference type="ChEBI" id="CHEBI:132367"/>
        <dbReference type="ChEBI" id="CHEBI:132368"/>
        <dbReference type="EC" id="2.4.1.17"/>
    </reaction>
</comment>
<dbReference type="FunFam" id="3.40.50.2000:FF:000021">
    <property type="entry name" value="UDP-glucuronosyltransferase"/>
    <property type="match status" value="1"/>
</dbReference>
<evidence type="ECO:0000313" key="10">
    <source>
        <dbReference type="WBParaSite" id="NBR_0001203201-mRNA-1"/>
    </source>
</evidence>
<keyword evidence="7" id="KW-1133">Transmembrane helix</keyword>
<keyword evidence="4" id="KW-0808">Transferase</keyword>
<evidence type="ECO:0000256" key="6">
    <source>
        <dbReference type="ARBA" id="ARBA00047475"/>
    </source>
</evidence>
<dbReference type="STRING" id="27835.A0A158R0L2"/>
<organism evidence="10">
    <name type="scientific">Nippostrongylus brasiliensis</name>
    <name type="common">Rat hookworm</name>
    <dbReference type="NCBI Taxonomy" id="27835"/>
    <lineage>
        <taxon>Eukaryota</taxon>
        <taxon>Metazoa</taxon>
        <taxon>Ecdysozoa</taxon>
        <taxon>Nematoda</taxon>
        <taxon>Chromadorea</taxon>
        <taxon>Rhabditida</taxon>
        <taxon>Rhabditina</taxon>
        <taxon>Rhabditomorpha</taxon>
        <taxon>Strongyloidea</taxon>
        <taxon>Heligmosomidae</taxon>
        <taxon>Nippostrongylus</taxon>
    </lineage>
</organism>
<proteinExistence type="inferred from homology"/>
<evidence type="ECO:0000256" key="4">
    <source>
        <dbReference type="ARBA" id="ARBA00022679"/>
    </source>
</evidence>
<dbReference type="PANTHER" id="PTHR48043">
    <property type="entry name" value="EG:EG0003.4 PROTEIN-RELATED"/>
    <property type="match status" value="1"/>
</dbReference>
<dbReference type="CDD" id="cd03784">
    <property type="entry name" value="GT1_Gtf-like"/>
    <property type="match status" value="1"/>
</dbReference>
<name>A0A158R0L2_NIPBR</name>
<dbReference type="WBParaSite" id="NBR_0001203201-mRNA-1">
    <property type="protein sequence ID" value="NBR_0001203201-mRNA-1"/>
    <property type="gene ID" value="NBR_0001203201"/>
</dbReference>
<protein>
    <recommendedName>
        <fullName evidence="2">glucuronosyltransferase</fullName>
        <ecNumber evidence="2">2.4.1.17</ecNumber>
    </recommendedName>
</protein>
<evidence type="ECO:0000256" key="3">
    <source>
        <dbReference type="ARBA" id="ARBA00022676"/>
    </source>
</evidence>
<dbReference type="Proteomes" id="UP000271162">
    <property type="component" value="Unassembled WGS sequence"/>
</dbReference>
<evidence type="ECO:0000256" key="2">
    <source>
        <dbReference type="ARBA" id="ARBA00012544"/>
    </source>
</evidence>
<dbReference type="GO" id="GO:0015020">
    <property type="term" value="F:glucuronosyltransferase activity"/>
    <property type="evidence" value="ECO:0007669"/>
    <property type="project" value="UniProtKB-EC"/>
</dbReference>
<dbReference type="InterPro" id="IPR035595">
    <property type="entry name" value="UDP_glycos_trans_CS"/>
</dbReference>
<sequence>MVVLFDNGRSNVSFLGTLENKEFLHWLTEQKFDLAFVFIPDGCPIGLVHYAKIPSWIWLSRYVLSLKMIIDPETTYFRELVDPDFPALDDIARQCPLVMVNSNELYDFPRPLLAKVVNIGGIGMQFKDVQPLKPVRLVVFSFGSVTPAHRMPTKWKDSFLDAFKQFPNLTFVMRYEGVDLKSLIFQEAITAGVPLITVAMFGDQPRNVKLAERHHFAVNLHKSSISAETVVGALQSILNDKSFSTNIKRLSLMVKKKPVSASHLLVAWSEFVAEFKTLDNLDLPIWDARLRELMSTMMTVFTGMCRRTLENKEFLHWLTEQKFDLAFVFVPDGCPIGLVHYAKIPYTQRNVSSAGLVDFVADAVGVPTISSYVPPIIMESTDHMNFWERTKSLIGHQLTIFFWKRTLVEPETSYFRELIDPDFPALDDIARQCPLVMLNTNELYDFPRPMLAKVVNIGGIGMQFKDAKPLQPEFQTIVDECEGLVVFSFGSITPAHKMPSKWKTAFLDAFEQFPKLTFVMRYEGLDLKDRLPPNVRQFKWLPQADLLRNPKTVAFISHGGYNSMQEAITAGVPLITVAMFGDQPRNVKLAERHHFAVNLPKGSISSETVVAALQSILNDKSFSTNIKRLSLMIKKKPVSASHLLVAWAEFVAEFKSLDNLVPAGTKLNFIQYHSLDVIALFLTIIIVIGFLLWKLLSFIVSKMVRLLSPGEKLKKS</sequence>
<feature type="transmembrane region" description="Helical" evidence="7">
    <location>
        <begin position="677"/>
        <end position="696"/>
    </location>
</feature>
<dbReference type="InterPro" id="IPR002213">
    <property type="entry name" value="UDP_glucos_trans"/>
</dbReference>
<dbReference type="EC" id="2.4.1.17" evidence="2"/>
<evidence type="ECO:0000313" key="9">
    <source>
        <dbReference type="Proteomes" id="UP000271162"/>
    </source>
</evidence>
<accession>A0A158R0L2</accession>
<dbReference type="AlphaFoldDB" id="A0A158R0L2"/>
<keyword evidence="3" id="KW-0328">Glycosyltransferase</keyword>
<dbReference type="Gene3D" id="3.40.50.2000">
    <property type="entry name" value="Glycogen Phosphorylase B"/>
    <property type="match status" value="2"/>
</dbReference>
<reference evidence="10" key="1">
    <citation type="submission" date="2016-04" db="UniProtKB">
        <authorList>
            <consortium name="WormBaseParasite"/>
        </authorList>
    </citation>
    <scope>IDENTIFICATION</scope>
</reference>
<comment type="similarity">
    <text evidence="1">Belongs to the UDP-glycosyltransferase family.</text>
</comment>
<evidence type="ECO:0000256" key="1">
    <source>
        <dbReference type="ARBA" id="ARBA00009995"/>
    </source>
</evidence>
<reference evidence="8 9" key="2">
    <citation type="submission" date="2018-11" db="EMBL/GenBank/DDBJ databases">
        <authorList>
            <consortium name="Pathogen Informatics"/>
        </authorList>
    </citation>
    <scope>NUCLEOTIDE SEQUENCE [LARGE SCALE GENOMIC DNA]</scope>
</reference>
<keyword evidence="7" id="KW-0812">Transmembrane</keyword>
<dbReference type="Pfam" id="PF00201">
    <property type="entry name" value="UDPGT"/>
    <property type="match status" value="2"/>
</dbReference>
<evidence type="ECO:0000313" key="8">
    <source>
        <dbReference type="EMBL" id="VDL75622.1"/>
    </source>
</evidence>
<evidence type="ECO:0000256" key="7">
    <source>
        <dbReference type="SAM" id="Phobius"/>
    </source>
</evidence>
<gene>
    <name evidence="8" type="ORF">NBR_LOCUS12033</name>
</gene>
<keyword evidence="7" id="KW-0472">Membrane</keyword>
<dbReference type="SUPFAM" id="SSF53756">
    <property type="entry name" value="UDP-Glycosyltransferase/glycogen phosphorylase"/>
    <property type="match status" value="2"/>
</dbReference>
<dbReference type="PROSITE" id="PS00375">
    <property type="entry name" value="UDPGT"/>
    <property type="match status" value="1"/>
</dbReference>
<keyword evidence="5" id="KW-0732">Signal</keyword>
<dbReference type="OMA" id="LKEHCHS"/>
<evidence type="ECO:0000256" key="5">
    <source>
        <dbReference type="ARBA" id="ARBA00022729"/>
    </source>
</evidence>
<dbReference type="EMBL" id="UYSL01020658">
    <property type="protein sequence ID" value="VDL75622.1"/>
    <property type="molecule type" value="Genomic_DNA"/>
</dbReference>
<dbReference type="InterPro" id="IPR050271">
    <property type="entry name" value="UDP-glycosyltransferase"/>
</dbReference>